<protein>
    <submittedName>
        <fullName evidence="3">DnaJ domain, Zinc finger C2H2-type, Chaperone J-domain superfamily</fullName>
    </submittedName>
</protein>
<dbReference type="InterPro" id="IPR036869">
    <property type="entry name" value="J_dom_sf"/>
</dbReference>
<evidence type="ECO:0000313" key="3">
    <source>
        <dbReference type="EMBL" id="WQF76855.1"/>
    </source>
</evidence>
<name>A0AAX4I0G9_9PEZI</name>
<feature type="region of interest" description="Disordered" evidence="1">
    <location>
        <begin position="562"/>
        <end position="652"/>
    </location>
</feature>
<organism evidence="3 4">
    <name type="scientific">Colletotrichum destructivum</name>
    <dbReference type="NCBI Taxonomy" id="34406"/>
    <lineage>
        <taxon>Eukaryota</taxon>
        <taxon>Fungi</taxon>
        <taxon>Dikarya</taxon>
        <taxon>Ascomycota</taxon>
        <taxon>Pezizomycotina</taxon>
        <taxon>Sordariomycetes</taxon>
        <taxon>Hypocreomycetidae</taxon>
        <taxon>Glomerellales</taxon>
        <taxon>Glomerellaceae</taxon>
        <taxon>Colletotrichum</taxon>
        <taxon>Colletotrichum destructivum species complex</taxon>
    </lineage>
</organism>
<dbReference type="AlphaFoldDB" id="A0AAX4I0G9"/>
<feature type="compositionally biased region" description="Polar residues" evidence="1">
    <location>
        <begin position="571"/>
        <end position="589"/>
    </location>
</feature>
<dbReference type="KEGG" id="cdet:87938372"/>
<gene>
    <name evidence="3" type="ORF">CDEST_01869</name>
</gene>
<keyword evidence="4" id="KW-1185">Reference proteome</keyword>
<dbReference type="CDD" id="cd06257">
    <property type="entry name" value="DnaJ"/>
    <property type="match status" value="1"/>
</dbReference>
<dbReference type="RefSeq" id="XP_062774079.1">
    <property type="nucleotide sequence ID" value="XM_062918028.1"/>
</dbReference>
<evidence type="ECO:0000313" key="4">
    <source>
        <dbReference type="Proteomes" id="UP001322277"/>
    </source>
</evidence>
<dbReference type="SUPFAM" id="SSF46565">
    <property type="entry name" value="Chaperone J-domain"/>
    <property type="match status" value="1"/>
</dbReference>
<dbReference type="InterPro" id="IPR013087">
    <property type="entry name" value="Znf_C2H2_type"/>
</dbReference>
<dbReference type="InterPro" id="IPR001623">
    <property type="entry name" value="DnaJ_domain"/>
</dbReference>
<reference evidence="4" key="1">
    <citation type="journal article" date="2023" name="bioRxiv">
        <title>Complete genome of the Medicago anthracnose fungus, Colletotrichum destructivum, reveals a mini-chromosome-like region within a core chromosome.</title>
        <authorList>
            <person name="Lapalu N."/>
            <person name="Simon A."/>
            <person name="Lu A."/>
            <person name="Plaumann P.-L."/>
            <person name="Amselem J."/>
            <person name="Pigne S."/>
            <person name="Auger A."/>
            <person name="Koch C."/>
            <person name="Dallery J.-F."/>
            <person name="O'Connell R.J."/>
        </authorList>
    </citation>
    <scope>NUCLEOTIDE SEQUENCE [LARGE SCALE GENOMIC DNA]</scope>
    <source>
        <strain evidence="4">CBS 520.97</strain>
    </source>
</reference>
<accession>A0AAX4I0G9</accession>
<feature type="domain" description="J" evidence="2">
    <location>
        <begin position="4"/>
        <end position="99"/>
    </location>
</feature>
<dbReference type="EMBL" id="CP137305">
    <property type="protein sequence ID" value="WQF76855.1"/>
    <property type="molecule type" value="Genomic_DNA"/>
</dbReference>
<proteinExistence type="predicted"/>
<dbReference type="Proteomes" id="UP001322277">
    <property type="component" value="Chromosome 1"/>
</dbReference>
<dbReference type="GeneID" id="87938372"/>
<dbReference type="SMART" id="SM00355">
    <property type="entry name" value="ZnF_C2H2"/>
    <property type="match status" value="11"/>
</dbReference>
<dbReference type="PROSITE" id="PS50076">
    <property type="entry name" value="DNAJ_2"/>
    <property type="match status" value="1"/>
</dbReference>
<sequence length="859" mass="98123">MLFSPFDALGLSWGAYDSRQIKLAYKRAALVCHPDKRNQNDIRPHRWPQMWHLEQARDYLLHARAEALEKFKGFPQTFFSHKDELPYFRVPQPLPDHLGHCEICEVVVLLNEFNEHLREHQQTICSVCDKRVPLDDIGDHVTRLHGYRTCHHCGTHREPSEHQDHIVNYHQCPLCDVDEPFIIDHLVEAHQLYKCDDCGGNNPVTHLITVHPASECTGCGQMIFDDSMLDHLRKDHGLTLCRTCHVWETVTELWGHVFTNHGLDRCLLCMASFVEGGLDAHLVQIHDIRPCVSCPPGRSFDMEHVLDQHGAEQCTECNTSIQSDRVRAHLIAQHKWLLCDVCGLTSPNLRVLGEHQEQHPICDICNERVAQEIFQRHLKDRHGLICCPLCDKAFSPAGLPRHFQMVHNQTELCPDCHFTGTKDDLNHHVIESHGWLHCRFCDEICPDIELRTSHEENVHDVHPCWHCDQVISEGQMRSHQIEEHGYTSCSFCPSLSKDISSHIQRHQEEAAPIHHQLSVFNDKLQQLAALGPRSKVHLQQAAEYIQKALRVESQVTALNHRGVVSPERAQPPQTQGVPLSSVRTEQPLSSDEPGEGSPFRTTEKCYSNRGADDDNSLRRSGRQQSGCKRTPAHSLGSRVPYRKKPRNSVAQTNGLDGLLKDVTRKETVRGFVEVVTSSNHSFDRLQLQEIRHASQGTYRSLSLISRYVEKCERGVGLTKMCQYYALMQMAQLLDRTKEESGRQRVDSAELDKILEHRKRENNDYNRNKLRNQIQLGRKLQRIVGPFVGLLCFLAVGQADLGKSLSFTDGELKRFHSQIRGHGNLWTAGSRYLRLLHNGTTQGTQEIKEITGLVHSSNCW</sequence>
<dbReference type="Gene3D" id="1.10.287.110">
    <property type="entry name" value="DnaJ domain"/>
    <property type="match status" value="1"/>
</dbReference>
<evidence type="ECO:0000256" key="1">
    <source>
        <dbReference type="SAM" id="MobiDB-lite"/>
    </source>
</evidence>
<evidence type="ECO:0000259" key="2">
    <source>
        <dbReference type="PROSITE" id="PS50076"/>
    </source>
</evidence>